<dbReference type="EMBL" id="LT594498">
    <property type="protein sequence ID" value="SBT71755.1"/>
    <property type="molecule type" value="Genomic_DNA"/>
</dbReference>
<dbReference type="Proteomes" id="UP000219799">
    <property type="component" value="Chromosome 10"/>
</dbReference>
<name>A0A1C3KDT8_PLAMA</name>
<sequence>MEKLIYLNEYAKFFEFSNKGELLHEEKLLKNNNTGRSKNDKYYSQMKRKNNDMLSSKLNENNSSKKKLNFYKENNNKYKVSKIIHNKNEYVLVSTVPTSSNLHVTTSKGKNKLNHMSNEIMKSFRQNTNNKFTNNTYGKKMCICKKCYMNSIQEQIKERKKRTTVYTLEFNNLINYDHDHILYQDTKTEGNKTKEYILIDINNNGYEYNTECNEGVTRNDSEQISRKRSLFPFLNFFFNLH</sequence>
<gene>
    <name evidence="1" type="primary">PmlGA01_100023600</name>
    <name evidence="1" type="ORF">PMLGA01_100023600</name>
</gene>
<evidence type="ECO:0000313" key="2">
    <source>
        <dbReference type="Proteomes" id="UP000219799"/>
    </source>
</evidence>
<accession>A0A1C3KDT8</accession>
<reference evidence="1 2" key="1">
    <citation type="submission" date="2016-06" db="EMBL/GenBank/DDBJ databases">
        <authorList>
            <consortium name="Pathogen Informatics"/>
        </authorList>
    </citation>
    <scope>NUCLEOTIDE SEQUENCE [LARGE SCALE GENOMIC DNA]</scope>
    <source>
        <strain evidence="1">PmlGA01</strain>
    </source>
</reference>
<dbReference type="VEuPathDB" id="PlasmoDB:PmUG01_10032300"/>
<evidence type="ECO:0000313" key="1">
    <source>
        <dbReference type="EMBL" id="SBT71755.1"/>
    </source>
</evidence>
<organism evidence="1 2">
    <name type="scientific">Plasmodium malariae</name>
    <dbReference type="NCBI Taxonomy" id="5858"/>
    <lineage>
        <taxon>Eukaryota</taxon>
        <taxon>Sar</taxon>
        <taxon>Alveolata</taxon>
        <taxon>Apicomplexa</taxon>
        <taxon>Aconoidasida</taxon>
        <taxon>Haemosporida</taxon>
        <taxon>Plasmodiidae</taxon>
        <taxon>Plasmodium</taxon>
        <taxon>Plasmodium (Plasmodium)</taxon>
    </lineage>
</organism>
<dbReference type="AlphaFoldDB" id="A0A1C3KDT8"/>
<proteinExistence type="predicted"/>
<protein>
    <submittedName>
        <fullName evidence="1">Uncharacterized protein</fullName>
    </submittedName>
</protein>